<protein>
    <submittedName>
        <fullName evidence="2">ROK family transcriptional regulator</fullName>
    </submittedName>
</protein>
<keyword evidence="3" id="KW-1185">Reference proteome</keyword>
<evidence type="ECO:0000313" key="2">
    <source>
        <dbReference type="EMBL" id="GAA3689979.1"/>
    </source>
</evidence>
<proteinExistence type="inferred from homology"/>
<evidence type="ECO:0000313" key="3">
    <source>
        <dbReference type="Proteomes" id="UP001500051"/>
    </source>
</evidence>
<dbReference type="Gene3D" id="3.30.420.40">
    <property type="match status" value="2"/>
</dbReference>
<dbReference type="PANTHER" id="PTHR18964">
    <property type="entry name" value="ROK (REPRESSOR, ORF, KINASE) FAMILY"/>
    <property type="match status" value="1"/>
</dbReference>
<dbReference type="EMBL" id="BAAAYX010000002">
    <property type="protein sequence ID" value="GAA3689979.1"/>
    <property type="molecule type" value="Genomic_DNA"/>
</dbReference>
<dbReference type="InterPro" id="IPR036390">
    <property type="entry name" value="WH_DNA-bd_sf"/>
</dbReference>
<dbReference type="Pfam" id="PF00480">
    <property type="entry name" value="ROK"/>
    <property type="match status" value="1"/>
</dbReference>
<accession>A0ABP7CG98</accession>
<gene>
    <name evidence="2" type="ORF">GCM10022204_01000</name>
</gene>
<dbReference type="InterPro" id="IPR036388">
    <property type="entry name" value="WH-like_DNA-bd_sf"/>
</dbReference>
<dbReference type="InterPro" id="IPR000600">
    <property type="entry name" value="ROK"/>
</dbReference>
<sequence>MSQSEPATGPASSARPRNLSRLLTMTHREGPQSRAALTRRTGLNRSTIGGLVAELSARGLVSETGPAGSSGVGRPSPLVAATDTVAALTVNPDIDAVTVGLVGLGGVVHKRVRYPTGGSLSADEAVNLVAALVAGMRSELDTRFSVLGVGIAVPGLVERGSGTVTLAPHLGWRDEPFGDRIAAATGYRCTVANDARTALLAEAWFGAGRGRQDFVYLNGSASGIGGGIVAAGQPVLGRHGYAGEFGHRVVHPGGEPCHCGRVGCLETEVRRDRLLAAVGLDDTSAEQLPAALAGDHAPGVAAEIDRQLGWLAQGLSDVITALDPEAVVLGGFLADLAEASRGRLQELVRHTGFAALAADVEVVSAALGPDVLTIGAAELIVADLLADPQAYPLARPDGDQRLR</sequence>
<dbReference type="Proteomes" id="UP001500051">
    <property type="component" value="Unassembled WGS sequence"/>
</dbReference>
<dbReference type="SUPFAM" id="SSF46785">
    <property type="entry name" value="Winged helix' DNA-binding domain"/>
    <property type="match status" value="1"/>
</dbReference>
<evidence type="ECO:0000256" key="1">
    <source>
        <dbReference type="ARBA" id="ARBA00006479"/>
    </source>
</evidence>
<dbReference type="InterPro" id="IPR043129">
    <property type="entry name" value="ATPase_NBD"/>
</dbReference>
<dbReference type="Gene3D" id="1.10.10.10">
    <property type="entry name" value="Winged helix-like DNA-binding domain superfamily/Winged helix DNA-binding domain"/>
    <property type="match status" value="1"/>
</dbReference>
<dbReference type="SUPFAM" id="SSF53067">
    <property type="entry name" value="Actin-like ATPase domain"/>
    <property type="match status" value="1"/>
</dbReference>
<dbReference type="RefSeq" id="WP_344810304.1">
    <property type="nucleotide sequence ID" value="NZ_BAAAYX010000002.1"/>
</dbReference>
<comment type="caution">
    <text evidence="2">The sequence shown here is derived from an EMBL/GenBank/DDBJ whole genome shotgun (WGS) entry which is preliminary data.</text>
</comment>
<dbReference type="PANTHER" id="PTHR18964:SF149">
    <property type="entry name" value="BIFUNCTIONAL UDP-N-ACETYLGLUCOSAMINE 2-EPIMERASE_N-ACETYLMANNOSAMINE KINASE"/>
    <property type="match status" value="1"/>
</dbReference>
<comment type="similarity">
    <text evidence="1">Belongs to the ROK (NagC/XylR) family.</text>
</comment>
<name>A0ABP7CG98_9ACTN</name>
<reference evidence="3" key="1">
    <citation type="journal article" date="2019" name="Int. J. Syst. Evol. Microbiol.">
        <title>The Global Catalogue of Microorganisms (GCM) 10K type strain sequencing project: providing services to taxonomists for standard genome sequencing and annotation.</title>
        <authorList>
            <consortium name="The Broad Institute Genomics Platform"/>
            <consortium name="The Broad Institute Genome Sequencing Center for Infectious Disease"/>
            <person name="Wu L."/>
            <person name="Ma J."/>
        </authorList>
    </citation>
    <scope>NUCLEOTIDE SEQUENCE [LARGE SCALE GENOMIC DNA]</scope>
    <source>
        <strain evidence="3">JCM 16548</strain>
    </source>
</reference>
<organism evidence="2 3">
    <name type="scientific">Microlunatus aurantiacus</name>
    <dbReference type="NCBI Taxonomy" id="446786"/>
    <lineage>
        <taxon>Bacteria</taxon>
        <taxon>Bacillati</taxon>
        <taxon>Actinomycetota</taxon>
        <taxon>Actinomycetes</taxon>
        <taxon>Propionibacteriales</taxon>
        <taxon>Propionibacteriaceae</taxon>
        <taxon>Microlunatus</taxon>
    </lineage>
</organism>